<name>A0ABT0ESL4_9PSED</name>
<sequence>MTVTCNSGKPLLQKHGFGWSFLKKTGTLFKSSLFGTTKMSSSSSASTKSAMFPLLVMLSLVIGGYVAYLIELGEELNYQAAALAPAWYMFKPRFLTQIISDGGFWGTLVAVALNIIHTVFFVAIAYSVATIGFARLFRARNTQSKSEPRPVNAPADSGRFACAIPGSTMTVLIPDSKDPATGATIPGVYDTDPFDQHFMRCDRKPVATARPPETAIEKLQVAVLEMLNSHANVPASVGHHHADAALMSHSVAISQAVVEYMHIKGISDPLARVAGLAHDLDKLLAYQEKAPGEWVKRKDATHHNTYSAYLVRQQPEFAALEPEDQFALTMALRYYHHPTLLPTNAGDRVERLITAIRHADGKVIQYEKAAGVADAQAGSKTLEMVSAALEKFLDAADINGHRGGHNATGWTKDAFEYVIIPMSTLIESLGEHLPNELARQLQLNVETRNFNHPSIPVICNALKHLGLLMEAVKDKQTSTGMFDCKVGVKLWRACVLLDKDRISELMPTIVPKWGATKHGQIRVIKGSTSKNDTDEEAPAASAAS</sequence>
<dbReference type="RefSeq" id="WP_247286808.1">
    <property type="nucleotide sequence ID" value="NZ_JAKNRW010000001.1"/>
</dbReference>
<feature type="transmembrane region" description="Helical" evidence="2">
    <location>
        <begin position="50"/>
        <end position="70"/>
    </location>
</feature>
<accession>A0ABT0ESL4</accession>
<evidence type="ECO:0000256" key="2">
    <source>
        <dbReference type="SAM" id="Phobius"/>
    </source>
</evidence>
<reference evidence="3 4" key="1">
    <citation type="submission" date="2022-02" db="EMBL/GenBank/DDBJ databases">
        <title>Comparative genomics of the first Antarctic Pseudomonas spp. capable of biotransforming 2,4,6-Trinitrotoluene.</title>
        <authorList>
            <person name="Cabrera M.A."/>
            <person name="Marquez S.L."/>
            <person name="Perez-Donoso J.M."/>
        </authorList>
    </citation>
    <scope>NUCLEOTIDE SEQUENCE [LARGE SCALE GENOMIC DNA]</scope>
    <source>
        <strain evidence="3 4">TNT19</strain>
    </source>
</reference>
<organism evidence="3 4">
    <name type="scientific">Pseudomonas violetae</name>
    <dbReference type="NCBI Taxonomy" id="2915813"/>
    <lineage>
        <taxon>Bacteria</taxon>
        <taxon>Pseudomonadati</taxon>
        <taxon>Pseudomonadota</taxon>
        <taxon>Gammaproteobacteria</taxon>
        <taxon>Pseudomonadales</taxon>
        <taxon>Pseudomonadaceae</taxon>
        <taxon>Pseudomonas</taxon>
    </lineage>
</organism>
<feature type="transmembrane region" description="Helical" evidence="2">
    <location>
        <begin position="104"/>
        <end position="137"/>
    </location>
</feature>
<keyword evidence="4" id="KW-1185">Reference proteome</keyword>
<dbReference type="Proteomes" id="UP001299876">
    <property type="component" value="Unassembled WGS sequence"/>
</dbReference>
<evidence type="ECO:0000256" key="1">
    <source>
        <dbReference type="SAM" id="MobiDB-lite"/>
    </source>
</evidence>
<protein>
    <recommendedName>
        <fullName evidence="5">HD domain-containing protein</fullName>
    </recommendedName>
</protein>
<evidence type="ECO:0000313" key="4">
    <source>
        <dbReference type="Proteomes" id="UP001299876"/>
    </source>
</evidence>
<dbReference type="EMBL" id="JAKNRW010000001">
    <property type="protein sequence ID" value="MCK1788701.1"/>
    <property type="molecule type" value="Genomic_DNA"/>
</dbReference>
<keyword evidence="2" id="KW-0472">Membrane</keyword>
<keyword evidence="2" id="KW-0812">Transmembrane</keyword>
<evidence type="ECO:0008006" key="5">
    <source>
        <dbReference type="Google" id="ProtNLM"/>
    </source>
</evidence>
<comment type="caution">
    <text evidence="3">The sequence shown here is derived from an EMBL/GenBank/DDBJ whole genome shotgun (WGS) entry which is preliminary data.</text>
</comment>
<keyword evidence="2" id="KW-1133">Transmembrane helix</keyword>
<evidence type="ECO:0000313" key="3">
    <source>
        <dbReference type="EMBL" id="MCK1788701.1"/>
    </source>
</evidence>
<proteinExistence type="predicted"/>
<feature type="region of interest" description="Disordered" evidence="1">
    <location>
        <begin position="524"/>
        <end position="544"/>
    </location>
</feature>
<gene>
    <name evidence="3" type="ORF">L9059_00540</name>
</gene>